<organism evidence="3 4">
    <name type="scientific">Oryzomicrobium terrae</name>
    <dbReference type="NCBI Taxonomy" id="1735038"/>
    <lineage>
        <taxon>Bacteria</taxon>
        <taxon>Pseudomonadati</taxon>
        <taxon>Pseudomonadota</taxon>
        <taxon>Betaproteobacteria</taxon>
        <taxon>Rhodocyclales</taxon>
        <taxon>Rhodocyclaceae</taxon>
        <taxon>Oryzomicrobium</taxon>
    </lineage>
</organism>
<dbReference type="InterPro" id="IPR011623">
    <property type="entry name" value="7TMR_DISM_rcpt_extracell_dom1"/>
</dbReference>
<evidence type="ECO:0000256" key="1">
    <source>
        <dbReference type="SAM" id="Phobius"/>
    </source>
</evidence>
<accession>A0A5C1E4P9</accession>
<feature type="transmembrane region" description="Helical" evidence="1">
    <location>
        <begin position="206"/>
        <end position="226"/>
    </location>
</feature>
<feature type="transmembrane region" description="Helical" evidence="1">
    <location>
        <begin position="273"/>
        <end position="291"/>
    </location>
</feature>
<feature type="transmembrane region" description="Helical" evidence="1">
    <location>
        <begin position="331"/>
        <end position="351"/>
    </location>
</feature>
<dbReference type="PANTHER" id="PTHR46663:SF4">
    <property type="entry name" value="DIGUANYLATE CYCLASE DGCT-RELATED"/>
    <property type="match status" value="1"/>
</dbReference>
<dbReference type="Gene3D" id="2.60.40.2380">
    <property type="match status" value="1"/>
</dbReference>
<dbReference type="SUPFAM" id="SSF55073">
    <property type="entry name" value="Nucleotide cyclase"/>
    <property type="match status" value="1"/>
</dbReference>
<dbReference type="EMBL" id="CP022579">
    <property type="protein sequence ID" value="QEL63675.1"/>
    <property type="molecule type" value="Genomic_DNA"/>
</dbReference>
<evidence type="ECO:0000259" key="2">
    <source>
        <dbReference type="PROSITE" id="PS50887"/>
    </source>
</evidence>
<keyword evidence="1" id="KW-0472">Membrane</keyword>
<keyword evidence="1" id="KW-0812">Transmembrane</keyword>
<keyword evidence="4" id="KW-1185">Reference proteome</keyword>
<dbReference type="Pfam" id="PF07696">
    <property type="entry name" value="7TMR-DISMED2"/>
    <property type="match status" value="1"/>
</dbReference>
<feature type="domain" description="GGDEF" evidence="2">
    <location>
        <begin position="454"/>
        <end position="591"/>
    </location>
</feature>
<feature type="transmembrane region" description="Helical" evidence="1">
    <location>
        <begin position="358"/>
        <end position="379"/>
    </location>
</feature>
<keyword evidence="1" id="KW-1133">Transmembrane helix</keyword>
<dbReference type="NCBIfam" id="TIGR00254">
    <property type="entry name" value="GGDEF"/>
    <property type="match status" value="1"/>
</dbReference>
<feature type="transmembrane region" description="Helical" evidence="1">
    <location>
        <begin position="391"/>
        <end position="411"/>
    </location>
</feature>
<dbReference type="GO" id="GO:0003824">
    <property type="term" value="F:catalytic activity"/>
    <property type="evidence" value="ECO:0007669"/>
    <property type="project" value="UniProtKB-ARBA"/>
</dbReference>
<dbReference type="InterPro" id="IPR029787">
    <property type="entry name" value="Nucleotide_cyclase"/>
</dbReference>
<dbReference type="InterPro" id="IPR043128">
    <property type="entry name" value="Rev_trsase/Diguanyl_cyclase"/>
</dbReference>
<dbReference type="InterPro" id="IPR000160">
    <property type="entry name" value="GGDEF_dom"/>
</dbReference>
<name>A0A5C1E4P9_9RHOO</name>
<gene>
    <name evidence="3" type="ORF">OTERR_01990</name>
</gene>
<dbReference type="InterPro" id="IPR052163">
    <property type="entry name" value="DGC-Regulatory_Protein"/>
</dbReference>
<proteinExistence type="predicted"/>
<dbReference type="Pfam" id="PF00990">
    <property type="entry name" value="GGDEF"/>
    <property type="match status" value="1"/>
</dbReference>
<dbReference type="KEGG" id="otr:OTERR_01990"/>
<dbReference type="PANTHER" id="PTHR46663">
    <property type="entry name" value="DIGUANYLATE CYCLASE DGCT-RELATED"/>
    <property type="match status" value="1"/>
</dbReference>
<sequence>MSGAARPATGPLLRLAGTLGTTDSRRGIFVTLLLALCCLFAATAARADLALEYAPHGQSLIGHVSVLVDPTGRLSAQEARAQSERFTPLTSSASFGYSSDVYWLRFTLTQDSLPRSWLLELPYPYLDDVRLYTPRSDGSMSEQRAGDHMPFASWPLPYRNFLFPLTLPPGHGTHTLYLRVATGDSLSVPLVVWEEEAFQLYAREEALLFGLYYGLMLAMLFYNAFVGTLLRDRTFYYYVACSFFALLIVAELNGHTLQYLWPNFPWLADQQHNLIPCIYVTSLVLWQQAFLNLRQTVPWIVRPLLAIIAAAIALILFSLIGFYGLGNQLTMYLAAITIVLTLLASIFCVARGHRPARIFLLAQLTPMAGSFLLVMRNLGYMTPSTLLNHSFQLATSLEMLLFSIALAYRIYLLRRERHAALDLALHDPLTGLLNRHGLERRLARFSHAGQRRNEELTLMVLDLDGFKQLNDRYGHKTGDLVLREVARRLKACIRTTDFIARPGNDEFIIGLPGMFSHSDGAQLADKLIDQVALPIPVGSPVPGGTVQLTASVGVAFMPGDADQVEGLLEQADLAMYVAKSEGRNRYELAAAMGEEGYRPPAWQAR</sequence>
<dbReference type="FunFam" id="3.30.70.270:FF:000001">
    <property type="entry name" value="Diguanylate cyclase domain protein"/>
    <property type="match status" value="1"/>
</dbReference>
<feature type="transmembrane region" description="Helical" evidence="1">
    <location>
        <begin position="235"/>
        <end position="253"/>
    </location>
</feature>
<dbReference type="PROSITE" id="PS50887">
    <property type="entry name" value="GGDEF"/>
    <property type="match status" value="1"/>
</dbReference>
<dbReference type="CDD" id="cd01949">
    <property type="entry name" value="GGDEF"/>
    <property type="match status" value="1"/>
</dbReference>
<dbReference type="AlphaFoldDB" id="A0A5C1E4P9"/>
<feature type="transmembrane region" description="Helical" evidence="1">
    <location>
        <begin position="303"/>
        <end position="325"/>
    </location>
</feature>
<reference evidence="3 4" key="1">
    <citation type="submission" date="2017-07" db="EMBL/GenBank/DDBJ databases">
        <title>Complete genome sequence of Oryzomicrobium terrae TPP412.</title>
        <authorList>
            <person name="Chiu L.-W."/>
            <person name="Lo K.-J."/>
            <person name="Tsai Y.-M."/>
            <person name="Lin S.-S."/>
            <person name="Kuo C.-H."/>
            <person name="Liu C.-T."/>
        </authorList>
    </citation>
    <scope>NUCLEOTIDE SEQUENCE [LARGE SCALE GENOMIC DNA]</scope>
    <source>
        <strain evidence="3 4">TPP412</strain>
    </source>
</reference>
<evidence type="ECO:0000313" key="4">
    <source>
        <dbReference type="Proteomes" id="UP000323671"/>
    </source>
</evidence>
<dbReference type="Gene3D" id="3.30.70.270">
    <property type="match status" value="1"/>
</dbReference>
<evidence type="ECO:0000313" key="3">
    <source>
        <dbReference type="EMBL" id="QEL63675.1"/>
    </source>
</evidence>
<protein>
    <recommendedName>
        <fullName evidence="2">GGDEF domain-containing protein</fullName>
    </recommendedName>
</protein>
<dbReference type="InterPro" id="IPR011622">
    <property type="entry name" value="7TMR_DISM_rcpt_extracell_dom2"/>
</dbReference>
<dbReference type="SMART" id="SM00267">
    <property type="entry name" value="GGDEF"/>
    <property type="match status" value="1"/>
</dbReference>
<dbReference type="Proteomes" id="UP000323671">
    <property type="component" value="Chromosome"/>
</dbReference>
<dbReference type="Pfam" id="PF07695">
    <property type="entry name" value="7TMR-DISM_7TM"/>
    <property type="match status" value="1"/>
</dbReference>